<proteinExistence type="predicted"/>
<dbReference type="Proteomes" id="UP001164746">
    <property type="component" value="Chromosome 10"/>
</dbReference>
<evidence type="ECO:0000313" key="2">
    <source>
        <dbReference type="EMBL" id="WAR15844.1"/>
    </source>
</evidence>
<feature type="region of interest" description="Disordered" evidence="1">
    <location>
        <begin position="213"/>
        <end position="246"/>
    </location>
</feature>
<dbReference type="EMBL" id="CP111021">
    <property type="protein sequence ID" value="WAR15844.1"/>
    <property type="molecule type" value="Genomic_DNA"/>
</dbReference>
<protein>
    <submittedName>
        <fullName evidence="2">Uncharacterized protein</fullName>
    </submittedName>
</protein>
<feature type="non-terminal residue" evidence="2">
    <location>
        <position position="318"/>
    </location>
</feature>
<name>A0ABY7F4V8_MYAAR</name>
<accession>A0ABY7F4V8</accession>
<evidence type="ECO:0000313" key="3">
    <source>
        <dbReference type="Proteomes" id="UP001164746"/>
    </source>
</evidence>
<keyword evidence="3" id="KW-1185">Reference proteome</keyword>
<sequence length="318" mass="35705">VDGGGYTGDIPLVYVHYRLTDVSLHKCTYYNVSLLQVRDIGKCVRHAPGLNISDWDLKLWLSDLKTLFADPIFNKNNPLAQDAIDQLDMLERDELLIQHSDIAEVLDIKNAFEELSSGLDKRASDIGDVVDDIIAPVKHDATDRAIQDTRELIEWKQDAIDDFNVITVEEALTKEPYYIIRFAVQFAQRDQADVKQQAITKKAGTMTQFMKKDVGTMTEHRDDTSSAGSGKTDLSEPSVDFGKNDIHDEGAKRLTKDAVHESDDISPRDSVETYLSELSVDVGVDIHEEGAKRLSKHEVDESGTNIDYLPCTRSNTQY</sequence>
<reference evidence="2" key="1">
    <citation type="submission" date="2022-11" db="EMBL/GenBank/DDBJ databases">
        <title>Centuries of genome instability and evolution in soft-shell clam transmissible cancer (bioRxiv).</title>
        <authorList>
            <person name="Hart S.F.M."/>
            <person name="Yonemitsu M.A."/>
            <person name="Giersch R.M."/>
            <person name="Beal B.F."/>
            <person name="Arriagada G."/>
            <person name="Davis B.W."/>
            <person name="Ostrander E.A."/>
            <person name="Goff S.P."/>
            <person name="Metzger M.J."/>
        </authorList>
    </citation>
    <scope>NUCLEOTIDE SEQUENCE</scope>
    <source>
        <strain evidence="2">MELC-2E11</strain>
        <tissue evidence="2">Siphon/mantle</tissue>
    </source>
</reference>
<evidence type="ECO:0000256" key="1">
    <source>
        <dbReference type="SAM" id="MobiDB-lite"/>
    </source>
</evidence>
<feature type="compositionally biased region" description="Basic and acidic residues" evidence="1">
    <location>
        <begin position="213"/>
        <end position="224"/>
    </location>
</feature>
<organism evidence="2 3">
    <name type="scientific">Mya arenaria</name>
    <name type="common">Soft-shell clam</name>
    <dbReference type="NCBI Taxonomy" id="6604"/>
    <lineage>
        <taxon>Eukaryota</taxon>
        <taxon>Metazoa</taxon>
        <taxon>Spiralia</taxon>
        <taxon>Lophotrochozoa</taxon>
        <taxon>Mollusca</taxon>
        <taxon>Bivalvia</taxon>
        <taxon>Autobranchia</taxon>
        <taxon>Heteroconchia</taxon>
        <taxon>Euheterodonta</taxon>
        <taxon>Imparidentia</taxon>
        <taxon>Neoheterodontei</taxon>
        <taxon>Myida</taxon>
        <taxon>Myoidea</taxon>
        <taxon>Myidae</taxon>
        <taxon>Mya</taxon>
    </lineage>
</organism>
<gene>
    <name evidence="2" type="ORF">MAR_030438</name>
</gene>